<feature type="transmembrane region" description="Helical" evidence="1">
    <location>
        <begin position="130"/>
        <end position="146"/>
    </location>
</feature>
<reference evidence="2 3" key="1">
    <citation type="journal article" date="2013" name="Genome Announc.">
        <title>Complete Genomic Sequence of 'Thermofilum adornatus' Strain 1910bT, a Hyperthermophilic Anaerobic Organotrophic Crenarchaeon.</title>
        <authorList>
            <person name="Dominova I.N."/>
            <person name="Kublanov I.V."/>
            <person name="Podosokorskaya O.A."/>
            <person name="Derbikova K.S."/>
            <person name="Patrushev M.V."/>
            <person name="Toshchakov S.V."/>
        </authorList>
    </citation>
    <scope>NUCLEOTIDE SEQUENCE [LARGE SCALE GENOMIC DNA]</scope>
    <source>
        <strain evidence="3">1910b</strain>
    </source>
</reference>
<feature type="transmembrane region" description="Helical" evidence="1">
    <location>
        <begin position="101"/>
        <end position="118"/>
    </location>
</feature>
<organism evidence="2 3">
    <name type="scientific">Thermofilum adornatum</name>
    <dbReference type="NCBI Taxonomy" id="1365176"/>
    <lineage>
        <taxon>Archaea</taxon>
        <taxon>Thermoproteota</taxon>
        <taxon>Thermoprotei</taxon>
        <taxon>Thermofilales</taxon>
        <taxon>Thermofilaceae</taxon>
        <taxon>Thermofilum</taxon>
    </lineage>
</organism>
<keyword evidence="1" id="KW-0472">Membrane</keyword>
<keyword evidence="1" id="KW-0812">Transmembrane</keyword>
<evidence type="ECO:0000313" key="2">
    <source>
        <dbReference type="EMBL" id="AGT35175.1"/>
    </source>
</evidence>
<proteinExistence type="predicted"/>
<dbReference type="GeneID" id="16573461"/>
<name>S5Z766_9CREN</name>
<gene>
    <name evidence="2" type="ORF">N186_04080</name>
</gene>
<dbReference type="EMBL" id="CP006646">
    <property type="protein sequence ID" value="AGT35175.1"/>
    <property type="molecule type" value="Genomic_DNA"/>
</dbReference>
<sequence length="170" mass="19095">MVLVVFVGTFIPPIATRSFDPSQTGEVVLYVLSHSLVHSLAPFYPLFNIVALVLLVSLCVWGNRVARVFALYAGLNYILFAFLQSVAITDRYCVEIVTGNVIIMLLVAFTWLWEAVVMKGDYYLRGARRTRLWVVPLAVLAFWYPLNPRTPMPDFNPLYLVAGPGGWHSA</sequence>
<dbReference type="Proteomes" id="UP000015543">
    <property type="component" value="Chromosome"/>
</dbReference>
<protein>
    <submittedName>
        <fullName evidence="2">Uncharacterized protein</fullName>
    </submittedName>
</protein>
<dbReference type="AlphaFoldDB" id="S5Z766"/>
<feature type="transmembrane region" description="Helical" evidence="1">
    <location>
        <begin position="41"/>
        <end position="61"/>
    </location>
</feature>
<evidence type="ECO:0000256" key="1">
    <source>
        <dbReference type="SAM" id="Phobius"/>
    </source>
</evidence>
<dbReference type="PATRIC" id="fig|1365176.7.peg.803"/>
<keyword evidence="1" id="KW-1133">Transmembrane helix</keyword>
<dbReference type="HOGENOM" id="CLU_1567260_0_0_2"/>
<dbReference type="RefSeq" id="WP_020962480.1">
    <property type="nucleotide sequence ID" value="NC_022093.1"/>
</dbReference>
<dbReference type="OrthoDB" id="384694at2157"/>
<keyword evidence="3" id="KW-1185">Reference proteome</keyword>
<evidence type="ECO:0000313" key="3">
    <source>
        <dbReference type="Proteomes" id="UP000015543"/>
    </source>
</evidence>
<accession>S5Z766</accession>
<dbReference type="KEGG" id="thb:N186_04080"/>
<feature type="transmembrane region" description="Helical" evidence="1">
    <location>
        <begin position="68"/>
        <end position="89"/>
    </location>
</feature>